<dbReference type="AlphaFoldDB" id="A0AAN9RD53"/>
<organism evidence="2 3">
    <name type="scientific">Canavalia gladiata</name>
    <name type="common">Sword bean</name>
    <name type="synonym">Dolichos gladiatus</name>
    <dbReference type="NCBI Taxonomy" id="3824"/>
    <lineage>
        <taxon>Eukaryota</taxon>
        <taxon>Viridiplantae</taxon>
        <taxon>Streptophyta</taxon>
        <taxon>Embryophyta</taxon>
        <taxon>Tracheophyta</taxon>
        <taxon>Spermatophyta</taxon>
        <taxon>Magnoliopsida</taxon>
        <taxon>eudicotyledons</taxon>
        <taxon>Gunneridae</taxon>
        <taxon>Pentapetalae</taxon>
        <taxon>rosids</taxon>
        <taxon>fabids</taxon>
        <taxon>Fabales</taxon>
        <taxon>Fabaceae</taxon>
        <taxon>Papilionoideae</taxon>
        <taxon>50 kb inversion clade</taxon>
        <taxon>NPAAA clade</taxon>
        <taxon>indigoferoid/millettioid clade</taxon>
        <taxon>Phaseoleae</taxon>
        <taxon>Canavalia</taxon>
    </lineage>
</organism>
<comment type="caution">
    <text evidence="2">The sequence shown here is derived from an EMBL/GenBank/DDBJ whole genome shotgun (WGS) entry which is preliminary data.</text>
</comment>
<proteinExistence type="predicted"/>
<dbReference type="EMBL" id="JAYMYQ010000001">
    <property type="protein sequence ID" value="KAK7362283.1"/>
    <property type="molecule type" value="Genomic_DNA"/>
</dbReference>
<accession>A0AAN9RD53</accession>
<gene>
    <name evidence="2" type="ORF">VNO77_04393</name>
</gene>
<reference evidence="2 3" key="1">
    <citation type="submission" date="2024-01" db="EMBL/GenBank/DDBJ databases">
        <title>The genomes of 5 underutilized Papilionoideae crops provide insights into root nodulation and disease resistanc.</title>
        <authorList>
            <person name="Jiang F."/>
        </authorList>
    </citation>
    <scope>NUCLEOTIDE SEQUENCE [LARGE SCALE GENOMIC DNA]</scope>
    <source>
        <strain evidence="2">LVBAO_FW01</strain>
        <tissue evidence="2">Leaves</tissue>
    </source>
</reference>
<feature type="region of interest" description="Disordered" evidence="1">
    <location>
        <begin position="1"/>
        <end position="22"/>
    </location>
</feature>
<evidence type="ECO:0000256" key="1">
    <source>
        <dbReference type="SAM" id="MobiDB-lite"/>
    </source>
</evidence>
<keyword evidence="3" id="KW-1185">Reference proteome</keyword>
<name>A0AAN9RD53_CANGL</name>
<protein>
    <submittedName>
        <fullName evidence="2">Uncharacterized protein</fullName>
    </submittedName>
</protein>
<dbReference type="Proteomes" id="UP001367508">
    <property type="component" value="Unassembled WGS sequence"/>
</dbReference>
<sequence>MQDPYQYHNKRNFDGCKGEEEDGDTWTLIPEARKDKVPPTVSRKKPQQGQGYLQKNMAQRGCDVWSGYACIGTCFDA</sequence>
<evidence type="ECO:0000313" key="2">
    <source>
        <dbReference type="EMBL" id="KAK7362283.1"/>
    </source>
</evidence>
<evidence type="ECO:0000313" key="3">
    <source>
        <dbReference type="Proteomes" id="UP001367508"/>
    </source>
</evidence>